<evidence type="ECO:0000313" key="2">
    <source>
        <dbReference type="Proteomes" id="UP000615446"/>
    </source>
</evidence>
<name>A0A8H3LYH8_9GLOM</name>
<dbReference type="Proteomes" id="UP000615446">
    <property type="component" value="Unassembled WGS sequence"/>
</dbReference>
<comment type="caution">
    <text evidence="1">The sequence shown here is derived from an EMBL/GenBank/DDBJ whole genome shotgun (WGS) entry which is preliminary data.</text>
</comment>
<gene>
    <name evidence="1" type="ORF">RCL2_002392300</name>
</gene>
<sequence>MQRKIKLNINSDKSASRARYRRGNLIIHLTLSLQSPQIPRNHRNHQSHRTLQSHQSHLNRNYLVELELNYRFVGKNFKPI</sequence>
<dbReference type="AlphaFoldDB" id="A0A8H3LYH8"/>
<evidence type="ECO:0000313" key="1">
    <source>
        <dbReference type="EMBL" id="GES97328.1"/>
    </source>
</evidence>
<organism evidence="1 2">
    <name type="scientific">Rhizophagus clarus</name>
    <dbReference type="NCBI Taxonomy" id="94130"/>
    <lineage>
        <taxon>Eukaryota</taxon>
        <taxon>Fungi</taxon>
        <taxon>Fungi incertae sedis</taxon>
        <taxon>Mucoromycota</taxon>
        <taxon>Glomeromycotina</taxon>
        <taxon>Glomeromycetes</taxon>
        <taxon>Glomerales</taxon>
        <taxon>Glomeraceae</taxon>
        <taxon>Rhizophagus</taxon>
    </lineage>
</organism>
<protein>
    <submittedName>
        <fullName evidence="1">Uncharacterized protein</fullName>
    </submittedName>
</protein>
<reference evidence="1" key="1">
    <citation type="submission" date="2019-10" db="EMBL/GenBank/DDBJ databases">
        <title>Conservation and host-specific expression of non-tandemly repeated heterogenous ribosome RNA gene in arbuscular mycorrhizal fungi.</title>
        <authorList>
            <person name="Maeda T."/>
            <person name="Kobayashi Y."/>
            <person name="Nakagawa T."/>
            <person name="Ezawa T."/>
            <person name="Yamaguchi K."/>
            <person name="Bino T."/>
            <person name="Nishimoto Y."/>
            <person name="Shigenobu S."/>
            <person name="Kawaguchi M."/>
        </authorList>
    </citation>
    <scope>NUCLEOTIDE SEQUENCE</scope>
    <source>
        <strain evidence="1">HR1</strain>
    </source>
</reference>
<dbReference type="EMBL" id="BLAL01000257">
    <property type="protein sequence ID" value="GES97328.1"/>
    <property type="molecule type" value="Genomic_DNA"/>
</dbReference>
<accession>A0A8H3LYH8</accession>
<proteinExistence type="predicted"/>